<dbReference type="CDD" id="cd13925">
    <property type="entry name" value="RPF"/>
    <property type="match status" value="1"/>
</dbReference>
<protein>
    <submittedName>
        <fullName evidence="5">Peptidoglycan-binding protein LysM</fullName>
    </submittedName>
</protein>
<reference evidence="6" key="1">
    <citation type="journal article" date="2019" name="Int. J. Syst. Evol. Microbiol.">
        <title>The Global Catalogue of Microorganisms (GCM) 10K type strain sequencing project: providing services to taxonomists for standard genome sequencing and annotation.</title>
        <authorList>
            <consortium name="The Broad Institute Genomics Platform"/>
            <consortium name="The Broad Institute Genome Sequencing Center for Infectious Disease"/>
            <person name="Wu L."/>
            <person name="Ma J."/>
        </authorList>
    </citation>
    <scope>NUCLEOTIDE SEQUENCE [LARGE SCALE GENOMIC DNA]</scope>
    <source>
        <strain evidence="6">JCM 4738</strain>
    </source>
</reference>
<proteinExistence type="inferred from homology"/>
<comment type="similarity">
    <text evidence="1">Belongs to the transglycosylase family. Rpf subfamily.</text>
</comment>
<dbReference type="InterPro" id="IPR052196">
    <property type="entry name" value="Bact_Kbp"/>
</dbReference>
<dbReference type="InterPro" id="IPR036779">
    <property type="entry name" value="LysM_dom_sf"/>
</dbReference>
<dbReference type="PROSITE" id="PS51782">
    <property type="entry name" value="LYSM"/>
    <property type="match status" value="1"/>
</dbReference>
<keyword evidence="2" id="KW-0378">Hydrolase</keyword>
<evidence type="ECO:0000256" key="2">
    <source>
        <dbReference type="ARBA" id="ARBA00022801"/>
    </source>
</evidence>
<dbReference type="Gene3D" id="3.10.350.10">
    <property type="entry name" value="LysM domain"/>
    <property type="match status" value="1"/>
</dbReference>
<dbReference type="InterPro" id="IPR023346">
    <property type="entry name" value="Lysozyme-like_dom_sf"/>
</dbReference>
<evidence type="ECO:0000313" key="6">
    <source>
        <dbReference type="Proteomes" id="UP000642673"/>
    </source>
</evidence>
<feature type="compositionally biased region" description="Pro residues" evidence="3">
    <location>
        <begin position="222"/>
        <end position="235"/>
    </location>
</feature>
<keyword evidence="6" id="KW-1185">Reference proteome</keyword>
<dbReference type="Proteomes" id="UP000642673">
    <property type="component" value="Unassembled WGS sequence"/>
</dbReference>
<dbReference type="Gene3D" id="1.10.530.10">
    <property type="match status" value="1"/>
</dbReference>
<dbReference type="PANTHER" id="PTHR34700:SF4">
    <property type="entry name" value="PHAGE-LIKE ELEMENT PBSX PROTEIN XKDP"/>
    <property type="match status" value="1"/>
</dbReference>
<dbReference type="InterPro" id="IPR018392">
    <property type="entry name" value="LysM"/>
</dbReference>
<comment type="caution">
    <text evidence="5">The sequence shown here is derived from an EMBL/GenBank/DDBJ whole genome shotgun (WGS) entry which is preliminary data.</text>
</comment>
<evidence type="ECO:0000259" key="4">
    <source>
        <dbReference type="PROSITE" id="PS51782"/>
    </source>
</evidence>
<dbReference type="Pfam" id="PF06737">
    <property type="entry name" value="Transglycosylas"/>
    <property type="match status" value="1"/>
</dbReference>
<accession>A0ABQ3F296</accession>
<dbReference type="PANTHER" id="PTHR34700">
    <property type="entry name" value="POTASSIUM BINDING PROTEIN KBP"/>
    <property type="match status" value="1"/>
</dbReference>
<gene>
    <name evidence="5" type="ORF">GCM10010347_64080</name>
</gene>
<dbReference type="EMBL" id="BMVP01000025">
    <property type="protein sequence ID" value="GHB84350.1"/>
    <property type="molecule type" value="Genomic_DNA"/>
</dbReference>
<dbReference type="Pfam" id="PF01476">
    <property type="entry name" value="LysM"/>
    <property type="match status" value="1"/>
</dbReference>
<feature type="region of interest" description="Disordered" evidence="3">
    <location>
        <begin position="147"/>
        <end position="321"/>
    </location>
</feature>
<sequence length="370" mass="36762">MRSKAARFCRYPAVMRKVHYMRSGNGRHRRPRQVPALVVTAGVTGSALALPLLAATNASAADTSTWDSVAECESGGTWSANSGSGAYGGLQFTQEQWNNAGGLEFAKRPDLASRSQQIAVGERVLASQGPQAWPLCAASSGLVKDGPAADVDPGALGSPRQVAPSPSRPDAAVPGSGSADPATDFGAPTPAAPAPAAPGPSATAPFTLPIAPLAPNSGLPVMPDPDPVTPTPTQPGDPNATVPATPTAPVTPTVPGAPGTPTTPSPSGTPTTPAVPATGTPSATPNAPSADSATEGGGKHRGPAAVETPVAPDAASGPTYTVKAGDSLTAIADAKGLKGGWNALYQANEQVIGSDADLIKPGQNLDLTKK</sequence>
<evidence type="ECO:0000313" key="5">
    <source>
        <dbReference type="EMBL" id="GHB84350.1"/>
    </source>
</evidence>
<dbReference type="SUPFAM" id="SSF53955">
    <property type="entry name" value="Lysozyme-like"/>
    <property type="match status" value="1"/>
</dbReference>
<evidence type="ECO:0000256" key="3">
    <source>
        <dbReference type="SAM" id="MobiDB-lite"/>
    </source>
</evidence>
<name>A0ABQ3F296_9ACTN</name>
<organism evidence="5 6">
    <name type="scientific">Streptomyces cirratus</name>
    <dbReference type="NCBI Taxonomy" id="68187"/>
    <lineage>
        <taxon>Bacteria</taxon>
        <taxon>Bacillati</taxon>
        <taxon>Actinomycetota</taxon>
        <taxon>Actinomycetes</taxon>
        <taxon>Kitasatosporales</taxon>
        <taxon>Streptomycetaceae</taxon>
        <taxon>Streptomyces</taxon>
    </lineage>
</organism>
<feature type="compositionally biased region" description="Low complexity" evidence="3">
    <location>
        <begin position="179"/>
        <end position="189"/>
    </location>
</feature>
<feature type="compositionally biased region" description="Low complexity" evidence="3">
    <location>
        <begin position="236"/>
        <end position="285"/>
    </location>
</feature>
<evidence type="ECO:0000256" key="1">
    <source>
        <dbReference type="ARBA" id="ARBA00010830"/>
    </source>
</evidence>
<dbReference type="InterPro" id="IPR010618">
    <property type="entry name" value="RPF"/>
</dbReference>
<dbReference type="CDD" id="cd00118">
    <property type="entry name" value="LysM"/>
    <property type="match status" value="1"/>
</dbReference>
<feature type="domain" description="LysM" evidence="4">
    <location>
        <begin position="318"/>
        <end position="367"/>
    </location>
</feature>
<dbReference type="SMART" id="SM00257">
    <property type="entry name" value="LysM"/>
    <property type="match status" value="1"/>
</dbReference>